<evidence type="ECO:0000313" key="3">
    <source>
        <dbReference type="EMBL" id="NUU86433.1"/>
    </source>
</evidence>
<reference evidence="3" key="1">
    <citation type="submission" date="2020-03" db="EMBL/GenBank/DDBJ databases">
        <authorList>
            <person name="Zhang R."/>
        </authorList>
    </citation>
    <scope>NUCLEOTIDE SEQUENCE</scope>
</reference>
<dbReference type="EMBL" id="GILB01006100">
    <property type="protein sequence ID" value="NUU86433.1"/>
    <property type="molecule type" value="Transcribed_RNA"/>
</dbReference>
<feature type="region of interest" description="Disordered" evidence="2">
    <location>
        <begin position="72"/>
        <end position="117"/>
    </location>
</feature>
<evidence type="ECO:0000256" key="2">
    <source>
        <dbReference type="SAM" id="MobiDB-lite"/>
    </source>
</evidence>
<dbReference type="InterPro" id="IPR008406">
    <property type="entry name" value="DRM/ARP"/>
</dbReference>
<dbReference type="PANTHER" id="PTHR33565">
    <property type="entry name" value="DORMANCY-ASSOCIATED PROTEIN 1"/>
    <property type="match status" value="1"/>
</dbReference>
<evidence type="ECO:0000256" key="1">
    <source>
        <dbReference type="ARBA" id="ARBA00010502"/>
    </source>
</evidence>
<evidence type="ECO:0008006" key="4">
    <source>
        <dbReference type="Google" id="ProtNLM"/>
    </source>
</evidence>
<dbReference type="PANTHER" id="PTHR33565:SF20">
    <property type="entry name" value="DORMANCY-ASSOCIATED PROTEIN HOMOLOG 4"/>
    <property type="match status" value="1"/>
</dbReference>
<dbReference type="Pfam" id="PF05564">
    <property type="entry name" value="Auxin_repressed"/>
    <property type="match status" value="1"/>
</dbReference>
<organism evidence="3">
    <name type="scientific">Populus davidiana</name>
    <dbReference type="NCBI Taxonomy" id="266767"/>
    <lineage>
        <taxon>Eukaryota</taxon>
        <taxon>Viridiplantae</taxon>
        <taxon>Streptophyta</taxon>
        <taxon>Embryophyta</taxon>
        <taxon>Tracheophyta</taxon>
        <taxon>Spermatophyta</taxon>
        <taxon>Magnoliopsida</taxon>
        <taxon>eudicotyledons</taxon>
        <taxon>Gunneridae</taxon>
        <taxon>Pentapetalae</taxon>
        <taxon>rosids</taxon>
        <taxon>fabids</taxon>
        <taxon>Malpighiales</taxon>
        <taxon>Salicaceae</taxon>
        <taxon>Saliceae</taxon>
        <taxon>Populus</taxon>
    </lineage>
</organism>
<protein>
    <recommendedName>
        <fullName evidence="4">Dormancy-associated protein homolog 4</fullName>
    </recommendedName>
</protein>
<comment type="similarity">
    <text evidence="1">Belongs to the DRM1/ARP family.</text>
</comment>
<feature type="compositionally biased region" description="Low complexity" evidence="2">
    <location>
        <begin position="77"/>
        <end position="100"/>
    </location>
</feature>
<dbReference type="AlphaFoldDB" id="A0A6M2EM95"/>
<name>A0A6M2EM95_9ROSI</name>
<proteinExistence type="inferred from homology"/>
<sequence length="138" mass="15074">MGFLHKLWDETLAGPMPDSGLGKLRKYDSFSVRSSPPVDAAAAANSIEDMNITRSITVVRTNSSRYLRNISVDPCSSPASPATPRTPTTPLTPGITGTPRGDFRRITTRKSSDEALESGEPRSLNIYDWFSLSVLFLL</sequence>
<accession>A0A6M2EM95</accession>
<feature type="compositionally biased region" description="Basic and acidic residues" evidence="2">
    <location>
        <begin position="101"/>
        <end position="113"/>
    </location>
</feature>